<evidence type="ECO:0000313" key="2">
    <source>
        <dbReference type="EMBL" id="CAE0801774.1"/>
    </source>
</evidence>
<dbReference type="Gene3D" id="2.120.10.80">
    <property type="entry name" value="Kelch-type beta propeller"/>
    <property type="match status" value="1"/>
</dbReference>
<dbReference type="GO" id="GO:0000049">
    <property type="term" value="F:tRNA binding"/>
    <property type="evidence" value="ECO:0007669"/>
    <property type="project" value="TreeGrafter"/>
</dbReference>
<dbReference type="InterPro" id="IPR003347">
    <property type="entry name" value="JmjC_dom"/>
</dbReference>
<dbReference type="AlphaFoldDB" id="A0A7S4CN60"/>
<dbReference type="SUPFAM" id="SSF51197">
    <property type="entry name" value="Clavaminate synthase-like"/>
    <property type="match status" value="1"/>
</dbReference>
<organism evidence="2">
    <name type="scientific">Eutreptiella gymnastica</name>
    <dbReference type="NCBI Taxonomy" id="73025"/>
    <lineage>
        <taxon>Eukaryota</taxon>
        <taxon>Discoba</taxon>
        <taxon>Euglenozoa</taxon>
        <taxon>Euglenida</taxon>
        <taxon>Spirocuta</taxon>
        <taxon>Euglenophyceae</taxon>
        <taxon>Eutreptiales</taxon>
        <taxon>Eutreptiaceae</taxon>
        <taxon>Eutreptiella</taxon>
    </lineage>
</organism>
<feature type="domain" description="JmjC" evidence="1">
    <location>
        <begin position="232"/>
        <end position="382"/>
    </location>
</feature>
<dbReference type="Gene3D" id="2.60.120.650">
    <property type="entry name" value="Cupin"/>
    <property type="match status" value="1"/>
</dbReference>
<proteinExistence type="predicted"/>
<dbReference type="InterPro" id="IPR041667">
    <property type="entry name" value="Cupin_8"/>
</dbReference>
<dbReference type="EMBL" id="HBJA01037806">
    <property type="protein sequence ID" value="CAE0801774.1"/>
    <property type="molecule type" value="Transcribed_RNA"/>
</dbReference>
<dbReference type="PANTHER" id="PTHR12461:SF104">
    <property type="entry name" value="TRNA WYBUTOSINE-SYNTHESIZING PROTEIN 5"/>
    <property type="match status" value="1"/>
</dbReference>
<accession>A0A7S4CN60</accession>
<dbReference type="Pfam" id="PF13621">
    <property type="entry name" value="Cupin_8"/>
    <property type="match status" value="1"/>
</dbReference>
<dbReference type="PROSITE" id="PS51184">
    <property type="entry name" value="JMJC"/>
    <property type="match status" value="1"/>
</dbReference>
<dbReference type="GO" id="GO:0031591">
    <property type="term" value="P:wybutosine biosynthetic process"/>
    <property type="evidence" value="ECO:0007669"/>
    <property type="project" value="TreeGrafter"/>
</dbReference>
<sequence>MYALCPASLQWRAVELPPLPRALVHGQAQGQRGAQETQALFVKHAAVVAGPYLLVVGGGAVCFSFGSVFSPTYCLCLEPPEGGTPSRRRSLSAAVALPALDALETARVADASAVPGPSRPVRKQHSIPIIVAPTADNWLRVYARRMPAVFRGADMGPCTQLWGPGYLTEREGSMHVSVHHCGTHKLDFIHKNFTFVNMSFGDLVRKAFNAEGTERLYFRSVGIHQDPSDMAKSFPHIAQDFQIPECMRSIINGKSIHQTVARVSSPHIQMWLHFDIMDNILCQVKGSKRVTLFPPSEVGNLYVKGSVSEVIDLDNVSQPQFPLFEKAQAARIELTLEEGDVLFLPALWFHSTMALTGSINTNVFFRHLNEAHYDKKDIYGNKDLLAAQKAKQEAAKVRESLLSIPNYYRDFYKQQILQMLSDV</sequence>
<name>A0A7S4CN60_9EUGL</name>
<evidence type="ECO:0000259" key="1">
    <source>
        <dbReference type="PROSITE" id="PS51184"/>
    </source>
</evidence>
<protein>
    <recommendedName>
        <fullName evidence="1">JmjC domain-containing protein</fullName>
    </recommendedName>
</protein>
<dbReference type="InterPro" id="IPR015915">
    <property type="entry name" value="Kelch-typ_b-propeller"/>
</dbReference>
<dbReference type="SMART" id="SM00558">
    <property type="entry name" value="JmjC"/>
    <property type="match status" value="1"/>
</dbReference>
<reference evidence="2" key="1">
    <citation type="submission" date="2021-01" db="EMBL/GenBank/DDBJ databases">
        <authorList>
            <person name="Corre E."/>
            <person name="Pelletier E."/>
            <person name="Niang G."/>
            <person name="Scheremetjew M."/>
            <person name="Finn R."/>
            <person name="Kale V."/>
            <person name="Holt S."/>
            <person name="Cochrane G."/>
            <person name="Meng A."/>
            <person name="Brown T."/>
            <person name="Cohen L."/>
        </authorList>
    </citation>
    <scope>NUCLEOTIDE SEQUENCE</scope>
    <source>
        <strain evidence="2">CCMP1594</strain>
    </source>
</reference>
<gene>
    <name evidence="2" type="ORF">EGYM00163_LOCUS12895</name>
</gene>
<dbReference type="PANTHER" id="PTHR12461">
    <property type="entry name" value="HYPOXIA-INDUCIBLE FACTOR 1 ALPHA INHIBITOR-RELATED"/>
    <property type="match status" value="1"/>
</dbReference>
<dbReference type="Gene3D" id="6.10.140.1470">
    <property type="match status" value="1"/>
</dbReference>